<sequence length="46" mass="5398">MKQFHWFVIGEHFFELHKASEELYGEVATFIDEVAEKMLAANTSCY</sequence>
<dbReference type="InterPro" id="IPR012347">
    <property type="entry name" value="Ferritin-like"/>
</dbReference>
<dbReference type="EMBL" id="JAVAMP010000001">
    <property type="protein sequence ID" value="MDP5273567.1"/>
    <property type="molecule type" value="Genomic_DNA"/>
</dbReference>
<name>A0ABT9IW67_9BACL</name>
<dbReference type="PANTHER" id="PTHR42932:SF1">
    <property type="entry name" value="GENERAL STRESS PROTEIN 20U"/>
    <property type="match status" value="1"/>
</dbReference>
<protein>
    <recommendedName>
        <fullName evidence="3">Ferritin/DPS protein domain-containing protein</fullName>
    </recommendedName>
</protein>
<keyword evidence="2" id="KW-1185">Reference proteome</keyword>
<dbReference type="PANTHER" id="PTHR42932">
    <property type="entry name" value="GENERAL STRESS PROTEIN 20U"/>
    <property type="match status" value="1"/>
</dbReference>
<gene>
    <name evidence="1" type="ORF">Q5Y73_05580</name>
</gene>
<dbReference type="Gene3D" id="1.20.1260.10">
    <property type="match status" value="1"/>
</dbReference>
<dbReference type="InterPro" id="IPR002177">
    <property type="entry name" value="DPS_DNA-bd"/>
</dbReference>
<comment type="caution">
    <text evidence="1">The sequence shown here is derived from an EMBL/GenBank/DDBJ whole genome shotgun (WGS) entry which is preliminary data.</text>
</comment>
<reference evidence="1 2" key="1">
    <citation type="submission" date="2023-08" db="EMBL/GenBank/DDBJ databases">
        <authorList>
            <person name="Park J.-S."/>
        </authorList>
    </citation>
    <scope>NUCLEOTIDE SEQUENCE [LARGE SCALE GENOMIC DNA]</scope>
    <source>
        <strain evidence="1 2">2205SS18-9</strain>
    </source>
</reference>
<organism evidence="1 2">
    <name type="scientific">Chengkuizengella axinellae</name>
    <dbReference type="NCBI Taxonomy" id="3064388"/>
    <lineage>
        <taxon>Bacteria</taxon>
        <taxon>Bacillati</taxon>
        <taxon>Bacillota</taxon>
        <taxon>Bacilli</taxon>
        <taxon>Bacillales</taxon>
        <taxon>Paenibacillaceae</taxon>
        <taxon>Chengkuizengella</taxon>
    </lineage>
</organism>
<dbReference type="InterPro" id="IPR009078">
    <property type="entry name" value="Ferritin-like_SF"/>
</dbReference>
<evidence type="ECO:0008006" key="3">
    <source>
        <dbReference type="Google" id="ProtNLM"/>
    </source>
</evidence>
<evidence type="ECO:0000313" key="1">
    <source>
        <dbReference type="EMBL" id="MDP5273567.1"/>
    </source>
</evidence>
<dbReference type="SUPFAM" id="SSF47240">
    <property type="entry name" value="Ferritin-like"/>
    <property type="match status" value="1"/>
</dbReference>
<evidence type="ECO:0000313" key="2">
    <source>
        <dbReference type="Proteomes" id="UP001231941"/>
    </source>
</evidence>
<accession>A0ABT9IW67</accession>
<proteinExistence type="predicted"/>
<dbReference type="PROSITE" id="PS00818">
    <property type="entry name" value="DPS_1"/>
    <property type="match status" value="1"/>
</dbReference>
<dbReference type="Proteomes" id="UP001231941">
    <property type="component" value="Unassembled WGS sequence"/>
</dbReference>
<dbReference type="InterPro" id="IPR023188">
    <property type="entry name" value="DPS_DNA-bd_CS"/>
</dbReference>